<accession>A0A2W2ATR6</accession>
<evidence type="ECO:0000256" key="1">
    <source>
        <dbReference type="SAM" id="Phobius"/>
    </source>
</evidence>
<organism evidence="2 3">
    <name type="scientific">Taibaiella soli</name>
    <dbReference type="NCBI Taxonomy" id="1649169"/>
    <lineage>
        <taxon>Bacteria</taxon>
        <taxon>Pseudomonadati</taxon>
        <taxon>Bacteroidota</taxon>
        <taxon>Chitinophagia</taxon>
        <taxon>Chitinophagales</taxon>
        <taxon>Chitinophagaceae</taxon>
        <taxon>Taibaiella</taxon>
    </lineage>
</organism>
<evidence type="ECO:0000313" key="3">
    <source>
        <dbReference type="Proteomes" id="UP000248745"/>
    </source>
</evidence>
<keyword evidence="1" id="KW-0812">Transmembrane</keyword>
<feature type="transmembrane region" description="Helical" evidence="1">
    <location>
        <begin position="9"/>
        <end position="29"/>
    </location>
</feature>
<dbReference type="Proteomes" id="UP000248745">
    <property type="component" value="Unassembled WGS sequence"/>
</dbReference>
<dbReference type="AlphaFoldDB" id="A0A2W2ATR6"/>
<dbReference type="EMBL" id="QKTW01000027">
    <property type="protein sequence ID" value="PZF71098.1"/>
    <property type="molecule type" value="Genomic_DNA"/>
</dbReference>
<keyword evidence="1" id="KW-0472">Membrane</keyword>
<evidence type="ECO:0000313" key="2">
    <source>
        <dbReference type="EMBL" id="PZF71098.1"/>
    </source>
</evidence>
<gene>
    <name evidence="2" type="ORF">DN068_20585</name>
</gene>
<comment type="caution">
    <text evidence="2">The sequence shown here is derived from an EMBL/GenBank/DDBJ whole genome shotgun (WGS) entry which is preliminary data.</text>
</comment>
<keyword evidence="3" id="KW-1185">Reference proteome</keyword>
<reference evidence="2 3" key="1">
    <citation type="submission" date="2018-06" db="EMBL/GenBank/DDBJ databases">
        <title>Mucibacter soli gen. nov., sp. nov., a new member of the family Chitinophagaceae producing mucin.</title>
        <authorList>
            <person name="Kim M.-K."/>
            <person name="Park S."/>
            <person name="Kim T.-S."/>
            <person name="Joung Y."/>
            <person name="Han J.-H."/>
            <person name="Kim S.B."/>
        </authorList>
    </citation>
    <scope>NUCLEOTIDE SEQUENCE [LARGE SCALE GENOMIC DNA]</scope>
    <source>
        <strain evidence="2 3">R1-15</strain>
    </source>
</reference>
<sequence>MKRFLKRTFLFLAFPLVIVVLLVGSYLYFDPFKVVFHYSDYSGSIVGLNRERVSTQTYLRNKDRYGYNAFIFGSSRTKAYRAASWKKHLPSDAKPFLFDASCETTYGIYRKVRYLDSIQAPLKYALVILCRNASFGPARDFDQFIHKKDPVISGGSNWDYQLTFFKAYANFRFITAFYSAQLNGYQSWMGSILMPRPTTYDTITNDQYSLAQEKELRDNPDAYYKKHEAIFYKRNGETTSPEVQIEGQNAFMLREIARIFEKNHTEYKVVLSPLYEQVKFNPKDIEFLQSVFGNRLYDFSGANYFTADIRHYYENSHYRPMVGDSIMNIIYSTNP</sequence>
<keyword evidence="1" id="KW-1133">Transmembrane helix</keyword>
<name>A0A2W2ATR6_9BACT</name>
<protein>
    <submittedName>
        <fullName evidence="2">Uncharacterized protein</fullName>
    </submittedName>
</protein>
<proteinExistence type="predicted"/>